<feature type="compositionally biased region" description="Basic and acidic residues" evidence="1">
    <location>
        <begin position="285"/>
        <end position="295"/>
    </location>
</feature>
<feature type="compositionally biased region" description="Polar residues" evidence="1">
    <location>
        <begin position="270"/>
        <end position="279"/>
    </location>
</feature>
<dbReference type="Proteomes" id="UP001611383">
    <property type="component" value="Chromosome"/>
</dbReference>
<evidence type="ECO:0000313" key="3">
    <source>
        <dbReference type="EMBL" id="WNG46933.1"/>
    </source>
</evidence>
<evidence type="ECO:0000256" key="1">
    <source>
        <dbReference type="SAM" id="MobiDB-lite"/>
    </source>
</evidence>
<accession>A0ABY9WUH9</accession>
<feature type="region of interest" description="Disordered" evidence="1">
    <location>
        <begin position="251"/>
        <end position="295"/>
    </location>
</feature>
<sequence length="295" mass="32380">MSRGRIQYGIGVFFGLVLLSWVFFLLSFLRRARFFHPSGVVYSARAYPATGLASVMGMEVARRLSGCALVRFSGGLFKQTGRNVKMDSLGLGLRFHGQPGPCSANAPGGQDLFMVSFQSFAVMARDIKATNPHDYLANTYWAITPYEVRGVGRVSLRITATGAGGVEAARDERLAEAVRSGAVSLLLEMAPWGTNDYQPLVILRPEHRVELEDELRLTPHVAGSGLQPIGFLQGLRVAPYAASHLARRLCQRTPRRDTPPNSRHTHPALGTSQRTNVNVSPVLPSHDERREGMVR</sequence>
<evidence type="ECO:0000313" key="4">
    <source>
        <dbReference type="Proteomes" id="UP001611383"/>
    </source>
</evidence>
<keyword evidence="2" id="KW-0472">Membrane</keyword>
<dbReference type="RefSeq" id="WP_395823823.1">
    <property type="nucleotide sequence ID" value="NZ_CP043494.1"/>
</dbReference>
<keyword evidence="2" id="KW-0812">Transmembrane</keyword>
<protein>
    <submittedName>
        <fullName evidence="3">Uncharacterized protein</fullName>
    </submittedName>
</protein>
<gene>
    <name evidence="3" type="ORF">F0U60_24490</name>
</gene>
<feature type="transmembrane region" description="Helical" evidence="2">
    <location>
        <begin position="6"/>
        <end position="29"/>
    </location>
</feature>
<keyword evidence="2" id="KW-1133">Transmembrane helix</keyword>
<evidence type="ECO:0000256" key="2">
    <source>
        <dbReference type="SAM" id="Phobius"/>
    </source>
</evidence>
<name>A0ABY9WUH9_9BACT</name>
<organism evidence="3 4">
    <name type="scientific">Archangium minus</name>
    <dbReference type="NCBI Taxonomy" id="83450"/>
    <lineage>
        <taxon>Bacteria</taxon>
        <taxon>Pseudomonadati</taxon>
        <taxon>Myxococcota</taxon>
        <taxon>Myxococcia</taxon>
        <taxon>Myxococcales</taxon>
        <taxon>Cystobacterineae</taxon>
        <taxon>Archangiaceae</taxon>
        <taxon>Archangium</taxon>
    </lineage>
</organism>
<reference evidence="3 4" key="1">
    <citation type="submission" date="2019-08" db="EMBL/GenBank/DDBJ databases">
        <title>Archangium and Cystobacter genomes.</title>
        <authorList>
            <person name="Chen I.-C.K."/>
            <person name="Wielgoss S."/>
        </authorList>
    </citation>
    <scope>NUCLEOTIDE SEQUENCE [LARGE SCALE GENOMIC DNA]</scope>
    <source>
        <strain evidence="3 4">Cbm 6</strain>
    </source>
</reference>
<keyword evidence="4" id="KW-1185">Reference proteome</keyword>
<proteinExistence type="predicted"/>
<dbReference type="EMBL" id="CP043494">
    <property type="protein sequence ID" value="WNG46933.1"/>
    <property type="molecule type" value="Genomic_DNA"/>
</dbReference>